<dbReference type="FunFam" id="3.30.70.270:FF:000001">
    <property type="entry name" value="Diguanylate cyclase domain protein"/>
    <property type="match status" value="1"/>
</dbReference>
<feature type="domain" description="GGDEF" evidence="4">
    <location>
        <begin position="166"/>
        <end position="299"/>
    </location>
</feature>
<dbReference type="PROSITE" id="PS50883">
    <property type="entry name" value="EAL"/>
    <property type="match status" value="1"/>
</dbReference>
<dbReference type="PROSITE" id="PS50112">
    <property type="entry name" value="PAS"/>
    <property type="match status" value="1"/>
</dbReference>
<proteinExistence type="predicted"/>
<evidence type="ECO:0000259" key="2">
    <source>
        <dbReference type="PROSITE" id="PS50113"/>
    </source>
</evidence>
<dbReference type="InterPro" id="IPR035919">
    <property type="entry name" value="EAL_sf"/>
</dbReference>
<evidence type="ECO:0000313" key="6">
    <source>
        <dbReference type="Proteomes" id="UP000178885"/>
    </source>
</evidence>
<dbReference type="InterPro" id="IPR000160">
    <property type="entry name" value="GGDEF_dom"/>
</dbReference>
<dbReference type="NCBIfam" id="TIGR00254">
    <property type="entry name" value="GGDEF"/>
    <property type="match status" value="1"/>
</dbReference>
<dbReference type="InterPro" id="IPR029787">
    <property type="entry name" value="Nucleotide_cyclase"/>
</dbReference>
<dbReference type="AlphaFoldDB" id="A0A1F6TVI0"/>
<evidence type="ECO:0000259" key="3">
    <source>
        <dbReference type="PROSITE" id="PS50883"/>
    </source>
</evidence>
<dbReference type="SUPFAM" id="SSF55073">
    <property type="entry name" value="Nucleotide cyclase"/>
    <property type="match status" value="1"/>
</dbReference>
<reference evidence="5 6" key="1">
    <citation type="journal article" date="2016" name="Nat. Commun.">
        <title>Thousands of microbial genomes shed light on interconnected biogeochemical processes in an aquifer system.</title>
        <authorList>
            <person name="Anantharaman K."/>
            <person name="Brown C.T."/>
            <person name="Hug L.A."/>
            <person name="Sharon I."/>
            <person name="Castelle C.J."/>
            <person name="Probst A.J."/>
            <person name="Thomas B.C."/>
            <person name="Singh A."/>
            <person name="Wilkins M.J."/>
            <person name="Karaoz U."/>
            <person name="Brodie E.L."/>
            <person name="Williams K.H."/>
            <person name="Hubbard S.S."/>
            <person name="Banfield J.F."/>
        </authorList>
    </citation>
    <scope>NUCLEOTIDE SEQUENCE [LARGE SCALE GENOMIC DNA]</scope>
</reference>
<name>A0A1F6TVI0_9PROT</name>
<feature type="domain" description="PAS" evidence="1">
    <location>
        <begin position="4"/>
        <end position="77"/>
    </location>
</feature>
<dbReference type="Pfam" id="PF08448">
    <property type="entry name" value="PAS_4"/>
    <property type="match status" value="1"/>
</dbReference>
<dbReference type="SMART" id="SM00052">
    <property type="entry name" value="EAL"/>
    <property type="match status" value="1"/>
</dbReference>
<dbReference type="SUPFAM" id="SSF55785">
    <property type="entry name" value="PYP-like sensor domain (PAS domain)"/>
    <property type="match status" value="1"/>
</dbReference>
<dbReference type="InterPro" id="IPR043128">
    <property type="entry name" value="Rev_trsase/Diguanyl_cyclase"/>
</dbReference>
<dbReference type="InterPro" id="IPR000700">
    <property type="entry name" value="PAS-assoc_C"/>
</dbReference>
<evidence type="ECO:0000313" key="5">
    <source>
        <dbReference type="EMBL" id="OGI49105.1"/>
    </source>
</evidence>
<dbReference type="PANTHER" id="PTHR44757">
    <property type="entry name" value="DIGUANYLATE CYCLASE DGCP"/>
    <property type="match status" value="1"/>
</dbReference>
<sequence>MHYEKELAEVTLHSIGDAVITTDAQARVEYLNPIAETLTGWSVKAAKGRPLAEVFRIINGVTREPQVNPAEKCLKENRIVGLENNTVLICRDGSERVIEDSAAPVRDREEKVVGAVMVFYDVTLMRNSTHLLSYHATHDALTGLVNRREFERALTRLVENAKLEGKEHVLCYLDLDQFKVVNDTCGHIAGDKLLRQLAFHLKGRVRDTDTLARLGGDEFGVLLDSCPLEAAHRLAEGLLRAINDFRFVWEGETFEIGASIGMVRITPQSGSPAELLAQADSACYAAKEKGRNRFQLYEPGDVEFLRRQDEMHWVARIRHALEENRFTLYCQPIQPLRDGADPRHYCEMLIRMVDESGNLVPPMAFIPAAERYGLMPAIDRWVIRKALSTFFSGRKDSGRNVLCFINLSGASLADTGMLEFIRKEIRAHGVAPERICFEITETAAVANLDAAIAFIKALKETGCRFALDDFGSGMSSFAYLKNLPVDYLKISGAFVLNVAHNPTDRAMVDAINHVGHVMGILTVAESVESDQILEPLKAMGVDFAQGYGIARPAPMEEYLASATAESV</sequence>
<dbReference type="Pfam" id="PF00563">
    <property type="entry name" value="EAL"/>
    <property type="match status" value="1"/>
</dbReference>
<dbReference type="SMART" id="SM00091">
    <property type="entry name" value="PAS"/>
    <property type="match status" value="1"/>
</dbReference>
<dbReference type="GO" id="GO:0003824">
    <property type="term" value="F:catalytic activity"/>
    <property type="evidence" value="ECO:0007669"/>
    <property type="project" value="UniProtKB-ARBA"/>
</dbReference>
<dbReference type="InterPro" id="IPR001633">
    <property type="entry name" value="EAL_dom"/>
</dbReference>
<feature type="domain" description="EAL" evidence="3">
    <location>
        <begin position="310"/>
        <end position="566"/>
    </location>
</feature>
<gene>
    <name evidence="5" type="ORF">A2151_00165</name>
</gene>
<dbReference type="NCBIfam" id="TIGR00229">
    <property type="entry name" value="sensory_box"/>
    <property type="match status" value="1"/>
</dbReference>
<dbReference type="STRING" id="1817760.A2151_00165"/>
<dbReference type="CDD" id="cd00130">
    <property type="entry name" value="PAS"/>
    <property type="match status" value="1"/>
</dbReference>
<evidence type="ECO:0000259" key="1">
    <source>
        <dbReference type="PROSITE" id="PS50112"/>
    </source>
</evidence>
<comment type="caution">
    <text evidence="5">The sequence shown here is derived from an EMBL/GenBank/DDBJ whole genome shotgun (WGS) entry which is preliminary data.</text>
</comment>
<feature type="domain" description="PAC" evidence="2">
    <location>
        <begin position="82"/>
        <end position="134"/>
    </location>
</feature>
<organism evidence="5 6">
    <name type="scientific">Candidatus Muproteobacteria bacterium RBG_16_65_34</name>
    <dbReference type="NCBI Taxonomy" id="1817760"/>
    <lineage>
        <taxon>Bacteria</taxon>
        <taxon>Pseudomonadati</taxon>
        <taxon>Pseudomonadota</taxon>
        <taxon>Candidatus Muproteobacteria</taxon>
    </lineage>
</organism>
<dbReference type="InterPro" id="IPR000014">
    <property type="entry name" value="PAS"/>
</dbReference>
<dbReference type="Gene3D" id="3.30.450.20">
    <property type="entry name" value="PAS domain"/>
    <property type="match status" value="1"/>
</dbReference>
<dbReference type="Pfam" id="PF00990">
    <property type="entry name" value="GGDEF"/>
    <property type="match status" value="1"/>
</dbReference>
<evidence type="ECO:0000259" key="4">
    <source>
        <dbReference type="PROSITE" id="PS50887"/>
    </source>
</evidence>
<dbReference type="PROSITE" id="PS50113">
    <property type="entry name" value="PAC"/>
    <property type="match status" value="1"/>
</dbReference>
<accession>A0A1F6TVI0</accession>
<dbReference type="PANTHER" id="PTHR44757:SF4">
    <property type="entry name" value="DIGUANYLATE CYCLASE DGCE-RELATED"/>
    <property type="match status" value="1"/>
</dbReference>
<protein>
    <recommendedName>
        <fullName evidence="7">Diguanylate cyclase</fullName>
    </recommendedName>
</protein>
<dbReference type="InterPro" id="IPR052155">
    <property type="entry name" value="Biofilm_reg_signaling"/>
</dbReference>
<dbReference type="Gene3D" id="3.20.20.450">
    <property type="entry name" value="EAL domain"/>
    <property type="match status" value="1"/>
</dbReference>
<dbReference type="SMART" id="SM00267">
    <property type="entry name" value="GGDEF"/>
    <property type="match status" value="1"/>
</dbReference>
<dbReference type="InterPro" id="IPR013656">
    <property type="entry name" value="PAS_4"/>
</dbReference>
<dbReference type="CDD" id="cd01949">
    <property type="entry name" value="GGDEF"/>
    <property type="match status" value="1"/>
</dbReference>
<dbReference type="InterPro" id="IPR035965">
    <property type="entry name" value="PAS-like_dom_sf"/>
</dbReference>
<dbReference type="Proteomes" id="UP000178885">
    <property type="component" value="Unassembled WGS sequence"/>
</dbReference>
<dbReference type="CDD" id="cd01948">
    <property type="entry name" value="EAL"/>
    <property type="match status" value="1"/>
</dbReference>
<dbReference type="EMBL" id="MFSU01000008">
    <property type="protein sequence ID" value="OGI49105.1"/>
    <property type="molecule type" value="Genomic_DNA"/>
</dbReference>
<dbReference type="Gene3D" id="3.30.70.270">
    <property type="match status" value="1"/>
</dbReference>
<dbReference type="PROSITE" id="PS50887">
    <property type="entry name" value="GGDEF"/>
    <property type="match status" value="1"/>
</dbReference>
<dbReference type="SUPFAM" id="SSF141868">
    <property type="entry name" value="EAL domain-like"/>
    <property type="match status" value="1"/>
</dbReference>
<evidence type="ECO:0008006" key="7">
    <source>
        <dbReference type="Google" id="ProtNLM"/>
    </source>
</evidence>